<accession>C6SKB9</accession>
<sequence>MGYNQPFNCSDGIGVSRCEILFEAQCRLNRNIVTIEIKK</sequence>
<name>C6SKB9_NEIME</name>
<dbReference type="EMBL" id="AM889138">
    <property type="protein sequence ID" value="CBA08033.1"/>
    <property type="molecule type" value="Genomic_DNA"/>
</dbReference>
<evidence type="ECO:0000313" key="1">
    <source>
        <dbReference type="EMBL" id="CBA08033.1"/>
    </source>
</evidence>
<protein>
    <submittedName>
        <fullName evidence="1">Uncharacterized protein</fullName>
    </submittedName>
</protein>
<dbReference type="AlphaFoldDB" id="C6SKB9"/>
<gene>
    <name evidence="1" type="ORF">NMW_1389</name>
</gene>
<proteinExistence type="predicted"/>
<organism evidence="1">
    <name type="scientific">Neisseria meningitidis alpha275</name>
    <dbReference type="NCBI Taxonomy" id="295996"/>
    <lineage>
        <taxon>Bacteria</taxon>
        <taxon>Pseudomonadati</taxon>
        <taxon>Pseudomonadota</taxon>
        <taxon>Betaproteobacteria</taxon>
        <taxon>Neisseriales</taxon>
        <taxon>Neisseriaceae</taxon>
        <taxon>Neisseria</taxon>
    </lineage>
</organism>
<reference evidence="1" key="1">
    <citation type="journal article" date="2008" name="Proc. Natl. Acad. Sci. U.S.A.">
        <title>Whole-genome comparison of disease and carriage strains provides insights into virulence evolution in Neisseria meningitidis.</title>
        <authorList>
            <person name="Schoen C."/>
            <person name="Blom J."/>
            <person name="Claus H."/>
            <person name="Schramm-Glueck A."/>
            <person name="Brandt P."/>
            <person name="Mueller T."/>
            <person name="Goesmann A."/>
            <person name="Joseph B."/>
            <person name="Konietzny S."/>
            <person name="Kurzai O."/>
            <person name="Schmitt C."/>
            <person name="Friedrich T."/>
            <person name="Linke B."/>
            <person name="Vogel U."/>
            <person name="Frosch M."/>
        </authorList>
    </citation>
    <scope>NUCLEOTIDE SEQUENCE</scope>
    <source>
        <strain evidence="1">Alpha275</strain>
    </source>
</reference>